<evidence type="ECO:0000313" key="2">
    <source>
        <dbReference type="EMBL" id="OFC62424.1"/>
    </source>
</evidence>
<sequence>MANCTTASAHEVARLFSEKLGLAVLIRSDGAVLRRDLVSGVWKRWRRIKPGVTPQAFVTNLNDRGWRPLRRGEVPTFHTVERWTTDGIAEATDGCTVEPDGNCPHGCPSWCKVFGIL</sequence>
<accession>A0A1E7Z130</accession>
<dbReference type="AlphaFoldDB" id="A0A1E7Z130"/>
<evidence type="ECO:0000313" key="4">
    <source>
        <dbReference type="Proteomes" id="UP000175707"/>
    </source>
</evidence>
<evidence type="ECO:0000313" key="1">
    <source>
        <dbReference type="EMBL" id="OFC36613.1"/>
    </source>
</evidence>
<dbReference type="Proteomes" id="UP000175616">
    <property type="component" value="Unassembled WGS sequence"/>
</dbReference>
<evidence type="ECO:0000313" key="3">
    <source>
        <dbReference type="Proteomes" id="UP000175616"/>
    </source>
</evidence>
<name>A0A1E7Z130_9PROT</name>
<gene>
    <name evidence="1" type="ORF">BAE27_05970</name>
    <name evidence="2" type="ORF">BAE30_02050</name>
</gene>
<dbReference type="Proteomes" id="UP000175707">
    <property type="component" value="Unassembled WGS sequence"/>
</dbReference>
<dbReference type="EMBL" id="LZYE01000144">
    <property type="protein sequence ID" value="OFC36613.1"/>
    <property type="molecule type" value="Genomic_DNA"/>
</dbReference>
<organism evidence="2 4">
    <name type="scientific">Acidithiobacillus caldus</name>
    <dbReference type="NCBI Taxonomy" id="33059"/>
    <lineage>
        <taxon>Bacteria</taxon>
        <taxon>Pseudomonadati</taxon>
        <taxon>Pseudomonadota</taxon>
        <taxon>Acidithiobacillia</taxon>
        <taxon>Acidithiobacillales</taxon>
        <taxon>Acidithiobacillaceae</taxon>
        <taxon>Acidithiobacillus</taxon>
    </lineage>
</organism>
<dbReference type="RefSeq" id="WP_070113828.1">
    <property type="nucleotide sequence ID" value="NZ_LZYE01000144.1"/>
</dbReference>
<dbReference type="EMBL" id="LZYH01000249">
    <property type="protein sequence ID" value="OFC62424.1"/>
    <property type="molecule type" value="Genomic_DNA"/>
</dbReference>
<comment type="caution">
    <text evidence="2">The sequence shown here is derived from an EMBL/GenBank/DDBJ whole genome shotgun (WGS) entry which is preliminary data.</text>
</comment>
<proteinExistence type="predicted"/>
<reference evidence="3 4" key="1">
    <citation type="submission" date="2016-06" db="EMBL/GenBank/DDBJ databases">
        <title>Gene turnover analysis identifies the evolutionary adaptation of the extremophile Acidithiobacillus caldus.</title>
        <authorList>
            <person name="Zhang X."/>
        </authorList>
    </citation>
    <scope>NUCLEOTIDE SEQUENCE [LARGE SCALE GENOMIC DNA]</scope>
    <source>
        <strain evidence="1 3">DX</strain>
        <strain evidence="2 4">S1</strain>
    </source>
</reference>
<protein>
    <submittedName>
        <fullName evidence="2">Uncharacterized protein</fullName>
    </submittedName>
</protein>